<dbReference type="InterPro" id="IPR003736">
    <property type="entry name" value="PAAI_dom"/>
</dbReference>
<dbReference type="NCBIfam" id="TIGR00369">
    <property type="entry name" value="unchar_dom_1"/>
    <property type="match status" value="1"/>
</dbReference>
<dbReference type="AlphaFoldDB" id="A0A160TT76"/>
<name>A0A160TT76_9ZZZZ</name>
<gene>
    <name evidence="3" type="ORF">MGWOODY_XGa602</name>
</gene>
<evidence type="ECO:0000313" key="3">
    <source>
        <dbReference type="EMBL" id="CUS52716.1"/>
    </source>
</evidence>
<dbReference type="GO" id="GO:0005829">
    <property type="term" value="C:cytosol"/>
    <property type="evidence" value="ECO:0007669"/>
    <property type="project" value="TreeGrafter"/>
</dbReference>
<accession>A0A160TT76</accession>
<dbReference type="PANTHER" id="PTHR43240:SF10">
    <property type="entry name" value="BLL4964 PROTEIN"/>
    <property type="match status" value="1"/>
</dbReference>
<protein>
    <submittedName>
        <fullName evidence="3">Phenylacetic acid degradation-related protein</fullName>
    </submittedName>
</protein>
<dbReference type="GO" id="GO:0061522">
    <property type="term" value="F:1,4-dihydroxy-2-naphthoyl-CoA thioesterase activity"/>
    <property type="evidence" value="ECO:0007669"/>
    <property type="project" value="TreeGrafter"/>
</dbReference>
<keyword evidence="1" id="KW-0378">Hydrolase</keyword>
<dbReference type="EMBL" id="CZRL01000086">
    <property type="protein sequence ID" value="CUS52716.1"/>
    <property type="molecule type" value="Genomic_DNA"/>
</dbReference>
<dbReference type="InterPro" id="IPR029069">
    <property type="entry name" value="HotDog_dom_sf"/>
</dbReference>
<dbReference type="InterPro" id="IPR006683">
    <property type="entry name" value="Thioestr_dom"/>
</dbReference>
<feature type="domain" description="Thioesterase" evidence="2">
    <location>
        <begin position="49"/>
        <end position="123"/>
    </location>
</feature>
<sequence length="139" mass="14932">MADITVQEIELLTLESLPFAVDYGFRVDSLGSGTSTVRAPYQESFLRPGGTISGPVIMGLADYALFVAILTKIGLVELAVTTNFNINFLQRPEPGDLLAVASVIKIGKRLAVGEIEVYLDGEENMIAHATSTYSIPPKT</sequence>
<organism evidence="3">
    <name type="scientific">hydrothermal vent metagenome</name>
    <dbReference type="NCBI Taxonomy" id="652676"/>
    <lineage>
        <taxon>unclassified sequences</taxon>
        <taxon>metagenomes</taxon>
        <taxon>ecological metagenomes</taxon>
    </lineage>
</organism>
<evidence type="ECO:0000256" key="1">
    <source>
        <dbReference type="ARBA" id="ARBA00022801"/>
    </source>
</evidence>
<dbReference type="Pfam" id="PF03061">
    <property type="entry name" value="4HBT"/>
    <property type="match status" value="1"/>
</dbReference>
<reference evidence="3" key="1">
    <citation type="submission" date="2015-10" db="EMBL/GenBank/DDBJ databases">
        <authorList>
            <person name="Gilbert D.G."/>
        </authorList>
    </citation>
    <scope>NUCLEOTIDE SEQUENCE</scope>
</reference>
<evidence type="ECO:0000259" key="2">
    <source>
        <dbReference type="Pfam" id="PF03061"/>
    </source>
</evidence>
<dbReference type="SUPFAM" id="SSF54637">
    <property type="entry name" value="Thioesterase/thiol ester dehydrase-isomerase"/>
    <property type="match status" value="1"/>
</dbReference>
<dbReference type="CDD" id="cd03443">
    <property type="entry name" value="PaaI_thioesterase"/>
    <property type="match status" value="1"/>
</dbReference>
<dbReference type="PANTHER" id="PTHR43240">
    <property type="entry name" value="1,4-DIHYDROXY-2-NAPHTHOYL-COA THIOESTERASE 1"/>
    <property type="match status" value="1"/>
</dbReference>
<dbReference type="Gene3D" id="3.10.129.10">
    <property type="entry name" value="Hotdog Thioesterase"/>
    <property type="match status" value="1"/>
</dbReference>
<proteinExistence type="predicted"/>